<accession>A0A2W5BDZ9</accession>
<sequence length="152" mass="17611">MALMDELERHFALPGQAQAIFEEIKRAEALQKGTVPMIETKAETIDPITFKAISEVIETINPDAFTQPDAPKKGNKEVANDIADWKGRENAKKFSKSYYRIRDAYWFHFYVTMEIYKKDRFVPYKLEVPVPSVVKKLRLNEVWQNTIVLMAA</sequence>
<dbReference type="Proteomes" id="UP000249557">
    <property type="component" value="Unassembled WGS sequence"/>
</dbReference>
<protein>
    <submittedName>
        <fullName evidence="1">Uncharacterized protein</fullName>
    </submittedName>
</protein>
<dbReference type="AlphaFoldDB" id="A0A2W5BDZ9"/>
<dbReference type="EMBL" id="QFNK01000309">
    <property type="protein sequence ID" value="PZO81295.1"/>
    <property type="molecule type" value="Genomic_DNA"/>
</dbReference>
<proteinExistence type="predicted"/>
<comment type="caution">
    <text evidence="1">The sequence shown here is derived from an EMBL/GenBank/DDBJ whole genome shotgun (WGS) entry which is preliminary data.</text>
</comment>
<evidence type="ECO:0000313" key="2">
    <source>
        <dbReference type="Proteomes" id="UP000249557"/>
    </source>
</evidence>
<gene>
    <name evidence="1" type="ORF">DI626_10945</name>
</gene>
<organism evidence="1 2">
    <name type="scientific">Micavibrio aeruginosavorus</name>
    <dbReference type="NCBI Taxonomy" id="349221"/>
    <lineage>
        <taxon>Bacteria</taxon>
        <taxon>Pseudomonadati</taxon>
        <taxon>Bdellovibrionota</taxon>
        <taxon>Bdellovibrionia</taxon>
        <taxon>Bdellovibrionales</taxon>
        <taxon>Pseudobdellovibrionaceae</taxon>
        <taxon>Micavibrio</taxon>
    </lineage>
</organism>
<reference evidence="1 2" key="1">
    <citation type="submission" date="2017-08" db="EMBL/GenBank/DDBJ databases">
        <title>Infants hospitalized years apart are colonized by the same room-sourced microbial strains.</title>
        <authorList>
            <person name="Brooks B."/>
            <person name="Olm M.R."/>
            <person name="Firek B.A."/>
            <person name="Baker R."/>
            <person name="Thomas B.C."/>
            <person name="Morowitz M.J."/>
            <person name="Banfield J.F."/>
        </authorList>
    </citation>
    <scope>NUCLEOTIDE SEQUENCE [LARGE SCALE GENOMIC DNA]</scope>
    <source>
        <strain evidence="1">S2_018_000_R2_104</strain>
    </source>
</reference>
<evidence type="ECO:0000313" key="1">
    <source>
        <dbReference type="EMBL" id="PZO81295.1"/>
    </source>
</evidence>
<name>A0A2W5BDZ9_9BACT</name>